<sequence length="103" mass="10456">MSISRRTLLTASVSGLSLLGLAACTRTTPTPATPTVTPSATPTPTPTVGAAGLPEPVAFARSDWAGDPFARGSGSFLRPGATSADREALARPVQDRVFFAGEA</sequence>
<dbReference type="RefSeq" id="WP_199689845.1">
    <property type="nucleotide sequence ID" value="NZ_QWGT01000487.1"/>
</dbReference>
<proteinExistence type="predicted"/>
<comment type="caution">
    <text evidence="4">The sequence shown here is derived from an EMBL/GenBank/DDBJ whole genome shotgun (WGS) entry which is preliminary data.</text>
</comment>
<dbReference type="PANTHER" id="PTHR10742:SF410">
    <property type="entry name" value="LYSINE-SPECIFIC HISTONE DEMETHYLASE 2"/>
    <property type="match status" value="1"/>
</dbReference>
<keyword evidence="2" id="KW-0732">Signal</keyword>
<dbReference type="PROSITE" id="PS51257">
    <property type="entry name" value="PROKAR_LIPOPROTEIN"/>
    <property type="match status" value="1"/>
</dbReference>
<protein>
    <submittedName>
        <fullName evidence="4">Oxidoreductase</fullName>
    </submittedName>
</protein>
<dbReference type="InterPro" id="IPR050281">
    <property type="entry name" value="Flavin_monoamine_oxidase"/>
</dbReference>
<organism evidence="4 5">
    <name type="scientific">Clavibacter lycopersici</name>
    <dbReference type="NCBI Taxonomy" id="2301718"/>
    <lineage>
        <taxon>Bacteria</taxon>
        <taxon>Bacillati</taxon>
        <taxon>Actinomycetota</taxon>
        <taxon>Actinomycetes</taxon>
        <taxon>Micrococcales</taxon>
        <taxon>Microbacteriaceae</taxon>
        <taxon>Clavibacter</taxon>
    </lineage>
</organism>
<accession>A0A399SJB4</accession>
<feature type="domain" description="Amine oxidase" evidence="3">
    <location>
        <begin position="53"/>
        <end position="103"/>
    </location>
</feature>
<keyword evidence="5" id="KW-1185">Reference proteome</keyword>
<feature type="chain" id="PRO_5017229873" evidence="2">
    <location>
        <begin position="23"/>
        <end position="103"/>
    </location>
</feature>
<gene>
    <name evidence="4" type="ORF">DZG00_16100</name>
</gene>
<dbReference type="AlphaFoldDB" id="A0A399SJB4"/>
<name>A0A399SJB4_9MICO</name>
<dbReference type="Gene3D" id="3.50.50.60">
    <property type="entry name" value="FAD/NAD(P)-binding domain"/>
    <property type="match status" value="1"/>
</dbReference>
<evidence type="ECO:0000313" key="4">
    <source>
        <dbReference type="EMBL" id="RIJ44196.1"/>
    </source>
</evidence>
<dbReference type="PROSITE" id="PS51318">
    <property type="entry name" value="TAT"/>
    <property type="match status" value="1"/>
</dbReference>
<evidence type="ECO:0000313" key="5">
    <source>
        <dbReference type="Proteomes" id="UP000266484"/>
    </source>
</evidence>
<reference evidence="4 5" key="1">
    <citation type="submission" date="2018-08" db="EMBL/GenBank/DDBJ databases">
        <title>Genome Sequence of Clavibacter michiganensis Subspecies type strains, and the Atypical Peach-Colored Strains Isolated from Tomato.</title>
        <authorList>
            <person name="Osdaghi E."/>
            <person name="Portier P."/>
            <person name="Briand M."/>
            <person name="Jacques M.-A."/>
        </authorList>
    </citation>
    <scope>NUCLEOTIDE SEQUENCE [LARGE SCALE GENOMIC DNA]</scope>
    <source>
        <strain evidence="4 5">CFBP 8615</strain>
    </source>
</reference>
<evidence type="ECO:0000256" key="2">
    <source>
        <dbReference type="SAM" id="SignalP"/>
    </source>
</evidence>
<feature type="non-terminal residue" evidence="4">
    <location>
        <position position="103"/>
    </location>
</feature>
<dbReference type="GO" id="GO:0016491">
    <property type="term" value="F:oxidoreductase activity"/>
    <property type="evidence" value="ECO:0007669"/>
    <property type="project" value="InterPro"/>
</dbReference>
<dbReference type="Pfam" id="PF01593">
    <property type="entry name" value="Amino_oxidase"/>
    <property type="match status" value="1"/>
</dbReference>
<dbReference type="PANTHER" id="PTHR10742">
    <property type="entry name" value="FLAVIN MONOAMINE OXIDASE"/>
    <property type="match status" value="1"/>
</dbReference>
<feature type="compositionally biased region" description="Low complexity" evidence="1">
    <location>
        <begin position="26"/>
        <end position="51"/>
    </location>
</feature>
<dbReference type="InterPro" id="IPR002937">
    <property type="entry name" value="Amino_oxidase"/>
</dbReference>
<dbReference type="InterPro" id="IPR036188">
    <property type="entry name" value="FAD/NAD-bd_sf"/>
</dbReference>
<dbReference type="Proteomes" id="UP000266484">
    <property type="component" value="Unassembled WGS sequence"/>
</dbReference>
<dbReference type="InterPro" id="IPR006311">
    <property type="entry name" value="TAT_signal"/>
</dbReference>
<feature type="signal peptide" evidence="2">
    <location>
        <begin position="1"/>
        <end position="22"/>
    </location>
</feature>
<feature type="region of interest" description="Disordered" evidence="1">
    <location>
        <begin position="26"/>
        <end position="52"/>
    </location>
</feature>
<evidence type="ECO:0000259" key="3">
    <source>
        <dbReference type="Pfam" id="PF01593"/>
    </source>
</evidence>
<dbReference type="EMBL" id="QWGT01000487">
    <property type="protein sequence ID" value="RIJ44196.1"/>
    <property type="molecule type" value="Genomic_DNA"/>
</dbReference>
<dbReference type="Gene3D" id="3.90.660.10">
    <property type="match status" value="1"/>
</dbReference>
<evidence type="ECO:0000256" key="1">
    <source>
        <dbReference type="SAM" id="MobiDB-lite"/>
    </source>
</evidence>